<keyword evidence="1" id="KW-0808">Transferase</keyword>
<feature type="domain" description="Carbohydrate kinase PfkB" evidence="3">
    <location>
        <begin position="8"/>
        <end position="282"/>
    </location>
</feature>
<dbReference type="RefSeq" id="WP_189089469.1">
    <property type="nucleotide sequence ID" value="NZ_BMQL01000007.1"/>
</dbReference>
<protein>
    <submittedName>
        <fullName evidence="4">Carbohydrate kinase</fullName>
    </submittedName>
</protein>
<dbReference type="PANTHER" id="PTHR10584">
    <property type="entry name" value="SUGAR KINASE"/>
    <property type="match status" value="1"/>
</dbReference>
<dbReference type="Pfam" id="PF00294">
    <property type="entry name" value="PfkB"/>
    <property type="match status" value="1"/>
</dbReference>
<keyword evidence="5" id="KW-1185">Reference proteome</keyword>
<name>A0A918C4D0_9DEIO</name>
<accession>A0A918C4D0</accession>
<dbReference type="AlphaFoldDB" id="A0A918C4D0"/>
<sequence>MTEKTAPVLVVGGINADVLGRTLSAPVLHTSNPAHASVTPGGVARNIAETLARLGVAARLLGAVGTDVLGTGVLDATERAGVDVSGVLHLRGQTGTYLAVLNDAGELHIGLAAMELTDTLTPEVAAGWAAEVAGALLLILDANLPAQTVRMLLDAAQTAGVRTVLDPVSAPKAARLRGLLDGVFLLTPDRAELEALGGLEEVYRQGVQQVLLTLGAQGSVLHRPGQTPIATPAPAVSVRDVTGAGDALVSGLCAGLVRGLPLPDAVQVGHACAALTVQSAHTVRNDLSWEAVTHFQTTVQHGQPQETTTL</sequence>
<keyword evidence="2 4" id="KW-0418">Kinase</keyword>
<reference evidence="4" key="1">
    <citation type="journal article" date="2014" name="Int. J. Syst. Evol. Microbiol.">
        <title>Complete genome sequence of Corynebacterium casei LMG S-19264T (=DSM 44701T), isolated from a smear-ripened cheese.</title>
        <authorList>
            <consortium name="US DOE Joint Genome Institute (JGI-PGF)"/>
            <person name="Walter F."/>
            <person name="Albersmeier A."/>
            <person name="Kalinowski J."/>
            <person name="Ruckert C."/>
        </authorList>
    </citation>
    <scope>NUCLEOTIDE SEQUENCE</scope>
    <source>
        <strain evidence="4">JCM 31311</strain>
    </source>
</reference>
<organism evidence="4 5">
    <name type="scientific">Deinococcus ruber</name>
    <dbReference type="NCBI Taxonomy" id="1848197"/>
    <lineage>
        <taxon>Bacteria</taxon>
        <taxon>Thermotogati</taxon>
        <taxon>Deinococcota</taxon>
        <taxon>Deinococci</taxon>
        <taxon>Deinococcales</taxon>
        <taxon>Deinococcaceae</taxon>
        <taxon>Deinococcus</taxon>
    </lineage>
</organism>
<evidence type="ECO:0000256" key="1">
    <source>
        <dbReference type="ARBA" id="ARBA00022679"/>
    </source>
</evidence>
<proteinExistence type="predicted"/>
<dbReference type="InterPro" id="IPR029056">
    <property type="entry name" value="Ribokinase-like"/>
</dbReference>
<dbReference type="EMBL" id="BMQL01000007">
    <property type="protein sequence ID" value="GGR05277.1"/>
    <property type="molecule type" value="Genomic_DNA"/>
</dbReference>
<dbReference type="PANTHER" id="PTHR10584:SF166">
    <property type="entry name" value="RIBOKINASE"/>
    <property type="match status" value="1"/>
</dbReference>
<evidence type="ECO:0000259" key="3">
    <source>
        <dbReference type="Pfam" id="PF00294"/>
    </source>
</evidence>
<dbReference type="InterPro" id="IPR011611">
    <property type="entry name" value="PfkB_dom"/>
</dbReference>
<evidence type="ECO:0000313" key="5">
    <source>
        <dbReference type="Proteomes" id="UP000603865"/>
    </source>
</evidence>
<dbReference type="Proteomes" id="UP000603865">
    <property type="component" value="Unassembled WGS sequence"/>
</dbReference>
<gene>
    <name evidence="4" type="ORF">GCM10008957_17770</name>
</gene>
<dbReference type="Gene3D" id="3.40.1190.20">
    <property type="match status" value="1"/>
</dbReference>
<dbReference type="InterPro" id="IPR002173">
    <property type="entry name" value="Carboh/pur_kinase_PfkB_CS"/>
</dbReference>
<dbReference type="SUPFAM" id="SSF53613">
    <property type="entry name" value="Ribokinase-like"/>
    <property type="match status" value="1"/>
</dbReference>
<reference evidence="4" key="2">
    <citation type="submission" date="2020-09" db="EMBL/GenBank/DDBJ databases">
        <authorList>
            <person name="Sun Q."/>
            <person name="Ohkuma M."/>
        </authorList>
    </citation>
    <scope>NUCLEOTIDE SEQUENCE</scope>
    <source>
        <strain evidence="4">JCM 31311</strain>
    </source>
</reference>
<evidence type="ECO:0000313" key="4">
    <source>
        <dbReference type="EMBL" id="GGR05277.1"/>
    </source>
</evidence>
<dbReference type="CDD" id="cd01941">
    <property type="entry name" value="YeiC_kinase_like"/>
    <property type="match status" value="1"/>
</dbReference>
<evidence type="ECO:0000256" key="2">
    <source>
        <dbReference type="ARBA" id="ARBA00022777"/>
    </source>
</evidence>
<dbReference type="PROSITE" id="PS00583">
    <property type="entry name" value="PFKB_KINASES_1"/>
    <property type="match status" value="1"/>
</dbReference>
<comment type="caution">
    <text evidence="4">The sequence shown here is derived from an EMBL/GenBank/DDBJ whole genome shotgun (WGS) entry which is preliminary data.</text>
</comment>
<dbReference type="GO" id="GO:0016301">
    <property type="term" value="F:kinase activity"/>
    <property type="evidence" value="ECO:0007669"/>
    <property type="project" value="UniProtKB-KW"/>
</dbReference>